<dbReference type="Pfam" id="PF00023">
    <property type="entry name" value="Ank"/>
    <property type="match status" value="2"/>
</dbReference>
<evidence type="ECO:0000256" key="2">
    <source>
        <dbReference type="ARBA" id="ARBA00022737"/>
    </source>
</evidence>
<dbReference type="SMART" id="SM00248">
    <property type="entry name" value="ANK"/>
    <property type="match status" value="9"/>
</dbReference>
<dbReference type="Pfam" id="PF05057">
    <property type="entry name" value="DUF676"/>
    <property type="match status" value="1"/>
</dbReference>
<protein>
    <recommendedName>
        <fullName evidence="5">DUF676 domain-containing protein</fullName>
    </recommendedName>
</protein>
<feature type="repeat" description="ANK" evidence="4">
    <location>
        <begin position="455"/>
        <end position="485"/>
    </location>
</feature>
<dbReference type="InterPro" id="IPR002110">
    <property type="entry name" value="Ankyrin_rpt"/>
</dbReference>
<dbReference type="InterPro" id="IPR007751">
    <property type="entry name" value="DUF676_lipase-like"/>
</dbReference>
<feature type="repeat" description="ANK" evidence="4">
    <location>
        <begin position="416"/>
        <end position="450"/>
    </location>
</feature>
<gene>
    <name evidence="6" type="ORF">BCIN_05g06350</name>
</gene>
<dbReference type="PANTHER" id="PTHR24126:SF14">
    <property type="entry name" value="ANK_REP_REGION DOMAIN-CONTAINING PROTEIN"/>
    <property type="match status" value="1"/>
</dbReference>
<evidence type="ECO:0000256" key="1">
    <source>
        <dbReference type="ARBA" id="ARBA00007920"/>
    </source>
</evidence>
<dbReference type="OrthoDB" id="427518at2759"/>
<organism evidence="6 7">
    <name type="scientific">Botryotinia fuckeliana (strain B05.10)</name>
    <name type="common">Noble rot fungus</name>
    <name type="synonym">Botrytis cinerea</name>
    <dbReference type="NCBI Taxonomy" id="332648"/>
    <lineage>
        <taxon>Eukaryota</taxon>
        <taxon>Fungi</taxon>
        <taxon>Dikarya</taxon>
        <taxon>Ascomycota</taxon>
        <taxon>Pezizomycotina</taxon>
        <taxon>Leotiomycetes</taxon>
        <taxon>Helotiales</taxon>
        <taxon>Sclerotiniaceae</taxon>
        <taxon>Botrytis</taxon>
    </lineage>
</organism>
<feature type="repeat" description="ANK" evidence="4">
    <location>
        <begin position="525"/>
        <end position="562"/>
    </location>
</feature>
<evidence type="ECO:0000259" key="5">
    <source>
        <dbReference type="Pfam" id="PF05057"/>
    </source>
</evidence>
<reference evidence="6 7" key="2">
    <citation type="journal article" date="2012" name="Eukaryot. Cell">
        <title>Genome update of Botrytis cinerea strains B05.10 and T4.</title>
        <authorList>
            <person name="Staats M."/>
            <person name="van Kan J.A."/>
        </authorList>
    </citation>
    <scope>NUCLEOTIDE SEQUENCE [LARGE SCALE GENOMIC DNA]</scope>
    <source>
        <strain evidence="6 7">B05.10</strain>
    </source>
</reference>
<dbReference type="InterPro" id="IPR029058">
    <property type="entry name" value="AB_hydrolase_fold"/>
</dbReference>
<keyword evidence="3 4" id="KW-0040">ANK repeat</keyword>
<comment type="similarity">
    <text evidence="1">Belongs to the putative lipase ROG1 family.</text>
</comment>
<dbReference type="EMBL" id="CP009809">
    <property type="protein sequence ID" value="ATZ50268.1"/>
    <property type="molecule type" value="Genomic_DNA"/>
</dbReference>
<evidence type="ECO:0000313" key="6">
    <source>
        <dbReference type="EMBL" id="ATZ50268.1"/>
    </source>
</evidence>
<feature type="repeat" description="ANK" evidence="4">
    <location>
        <begin position="564"/>
        <end position="596"/>
    </location>
</feature>
<sequence>MGRTGYRVEGLPHDTTLKNVNNHLQSDPAVDMRLVARSVAPLIDGQPNELKVATVDFIPPPGWNPSVPLPVLKGRGGDRVVVDQTFYGFTPLNEPQEPVALDIIAVTGLAGNAFGSWASEPTHMWLRDKLAVDFPNARVLSYGFDSHLKGSHSEAVISVFSSRFRSDVEEIRRHASDRPLVFVGHSLGGLVIKKAMLGRWKIMPSIPLMIFMGTPHRGLDTEALLELVKHDATAPLIRQISFRSHELNELNSDFCHYLSTAPDIAILSVYETIRTKTLVEMPDGTWARQGLEKMMVPPDSAVLGVGTREVEVPCITDHSRLAKFPATSQGTAYPQVQGAIMKSIRTTPLGHEELMDAVRMQTLKRVESLVKSGDFNLNRFAQNGDNALVLAAKWGSKAAVKCLLAYGAKPNQPDEAGCTPLFAAAGQYEASLDVVKVLVENGADVNLVSGDLKCTPLHGAAQVPSNSHVVQFLLSHGAATEVQNTHGLTPLYIASRQNSVFSVKLLLQYNADVNSSNWDVKDRKYGETPLIAAAYFDKGIAHNTHVIELLVQAGAEVNIRAGDSKHTALMIACLKGYDRGVKCLLEQGANEGIRDVNGNNALMYAARVGNVHTIMTLAEHGRPSIDTQSAQRRVLDWAIYYGKVEVVKYLTALDPGYQPIGSDERFASNIDDQTREEIEMYLPKHGNNGMSVKGLTFWDRVKWKKKPKRID</sequence>
<dbReference type="SUPFAM" id="SSF53474">
    <property type="entry name" value="alpha/beta-Hydrolases"/>
    <property type="match status" value="1"/>
</dbReference>
<feature type="repeat" description="ANK" evidence="4">
    <location>
        <begin position="383"/>
        <end position="415"/>
    </location>
</feature>
<evidence type="ECO:0000256" key="4">
    <source>
        <dbReference type="PROSITE-ProRule" id="PRU00023"/>
    </source>
</evidence>
<accession>A0A384JI57</accession>
<feature type="repeat" description="ANK" evidence="4">
    <location>
        <begin position="486"/>
        <end position="518"/>
    </location>
</feature>
<dbReference type="GeneID" id="5440225"/>
<reference evidence="6 7" key="3">
    <citation type="journal article" date="2017" name="Mol. Plant Pathol.">
        <title>A gapless genome sequence of the fungus Botrytis cinerea.</title>
        <authorList>
            <person name="Van Kan J.A."/>
            <person name="Stassen J.H."/>
            <person name="Mosbach A."/>
            <person name="Van Der Lee T.A."/>
            <person name="Faino L."/>
            <person name="Farmer A.D."/>
            <person name="Papasotiriou D.G."/>
            <person name="Zhou S."/>
            <person name="Seidl M.F."/>
            <person name="Cottam E."/>
            <person name="Edel D."/>
            <person name="Hahn M."/>
            <person name="Schwartz D.C."/>
            <person name="Dietrich R.A."/>
            <person name="Widdison S."/>
            <person name="Scalliet G."/>
        </authorList>
    </citation>
    <scope>NUCLEOTIDE SEQUENCE [LARGE SCALE GENOMIC DNA]</scope>
    <source>
        <strain evidence="6 7">B05.10</strain>
    </source>
</reference>
<dbReference type="RefSeq" id="XP_024548914.1">
    <property type="nucleotide sequence ID" value="XM_024693129.1"/>
</dbReference>
<proteinExistence type="inferred from homology"/>
<dbReference type="Gene3D" id="3.40.50.1820">
    <property type="entry name" value="alpha/beta hydrolase"/>
    <property type="match status" value="1"/>
</dbReference>
<feature type="domain" description="DUF676" evidence="5">
    <location>
        <begin position="104"/>
        <end position="243"/>
    </location>
</feature>
<dbReference type="PROSITE" id="PS50088">
    <property type="entry name" value="ANK_REPEAT"/>
    <property type="match status" value="6"/>
</dbReference>
<dbReference type="AlphaFoldDB" id="A0A384JI57"/>
<name>A0A384JI57_BOTFB</name>
<dbReference type="Gene3D" id="1.25.40.20">
    <property type="entry name" value="Ankyrin repeat-containing domain"/>
    <property type="match status" value="2"/>
</dbReference>
<dbReference type="InterPro" id="IPR036770">
    <property type="entry name" value="Ankyrin_rpt-contain_sf"/>
</dbReference>
<reference evidence="6 7" key="1">
    <citation type="journal article" date="2011" name="PLoS Genet.">
        <title>Genomic analysis of the necrotrophic fungal pathogens Sclerotinia sclerotiorum and Botrytis cinerea.</title>
        <authorList>
            <person name="Amselem J."/>
            <person name="Cuomo C.A."/>
            <person name="van Kan J.A."/>
            <person name="Viaud M."/>
            <person name="Benito E.P."/>
            <person name="Couloux A."/>
            <person name="Coutinho P.M."/>
            <person name="de Vries R.P."/>
            <person name="Dyer P.S."/>
            <person name="Fillinger S."/>
            <person name="Fournier E."/>
            <person name="Gout L."/>
            <person name="Hahn M."/>
            <person name="Kohn L."/>
            <person name="Lapalu N."/>
            <person name="Plummer K.M."/>
            <person name="Pradier J.M."/>
            <person name="Quevillon E."/>
            <person name="Sharon A."/>
            <person name="Simon A."/>
            <person name="ten Have A."/>
            <person name="Tudzynski B."/>
            <person name="Tudzynski P."/>
            <person name="Wincker P."/>
            <person name="Andrew M."/>
            <person name="Anthouard V."/>
            <person name="Beever R.E."/>
            <person name="Beffa R."/>
            <person name="Benoit I."/>
            <person name="Bouzid O."/>
            <person name="Brault B."/>
            <person name="Chen Z."/>
            <person name="Choquer M."/>
            <person name="Collemare J."/>
            <person name="Cotton P."/>
            <person name="Danchin E.G."/>
            <person name="Da Silva C."/>
            <person name="Gautier A."/>
            <person name="Giraud C."/>
            <person name="Giraud T."/>
            <person name="Gonzalez C."/>
            <person name="Grossetete S."/>
            <person name="Guldener U."/>
            <person name="Henrissat B."/>
            <person name="Howlett B.J."/>
            <person name="Kodira C."/>
            <person name="Kretschmer M."/>
            <person name="Lappartient A."/>
            <person name="Leroch M."/>
            <person name="Levis C."/>
            <person name="Mauceli E."/>
            <person name="Neuveglise C."/>
            <person name="Oeser B."/>
            <person name="Pearson M."/>
            <person name="Poulain J."/>
            <person name="Poussereau N."/>
            <person name="Quesneville H."/>
            <person name="Rascle C."/>
            <person name="Schumacher J."/>
            <person name="Segurens B."/>
            <person name="Sexton A."/>
            <person name="Silva E."/>
            <person name="Sirven C."/>
            <person name="Soanes D.M."/>
            <person name="Talbot N.J."/>
            <person name="Templeton M."/>
            <person name="Yandava C."/>
            <person name="Yarden O."/>
            <person name="Zeng Q."/>
            <person name="Rollins J.A."/>
            <person name="Lebrun M.H."/>
            <person name="Dickman M."/>
        </authorList>
    </citation>
    <scope>NUCLEOTIDE SEQUENCE [LARGE SCALE GENOMIC DNA]</scope>
    <source>
        <strain evidence="6 7">B05.10</strain>
    </source>
</reference>
<dbReference type="VEuPathDB" id="FungiDB:Bcin05g06350"/>
<keyword evidence="7" id="KW-1185">Reference proteome</keyword>
<dbReference type="Pfam" id="PF12796">
    <property type="entry name" value="Ank_2"/>
    <property type="match status" value="2"/>
</dbReference>
<dbReference type="Proteomes" id="UP000001798">
    <property type="component" value="Chromosome 5"/>
</dbReference>
<dbReference type="SUPFAM" id="SSF48403">
    <property type="entry name" value="Ankyrin repeat"/>
    <property type="match status" value="1"/>
</dbReference>
<evidence type="ECO:0000256" key="3">
    <source>
        <dbReference type="ARBA" id="ARBA00023043"/>
    </source>
</evidence>
<evidence type="ECO:0000313" key="7">
    <source>
        <dbReference type="Proteomes" id="UP000001798"/>
    </source>
</evidence>
<dbReference type="KEGG" id="bfu:BCIN_05g06350"/>
<keyword evidence="2" id="KW-0677">Repeat</keyword>
<dbReference type="PANTHER" id="PTHR24126">
    <property type="entry name" value="ANKYRIN REPEAT, PH AND SEC7 DOMAIN CONTAINING PROTEIN SECG-RELATED"/>
    <property type="match status" value="1"/>
</dbReference>
<dbReference type="PROSITE" id="PS50297">
    <property type="entry name" value="ANK_REP_REGION"/>
    <property type="match status" value="2"/>
</dbReference>